<protein>
    <submittedName>
        <fullName evidence="3">Alpha/beta fold hydrolase</fullName>
    </submittedName>
</protein>
<dbReference type="Gene3D" id="3.40.50.1820">
    <property type="entry name" value="alpha/beta hydrolase"/>
    <property type="match status" value="1"/>
</dbReference>
<dbReference type="Pfam" id="PF12146">
    <property type="entry name" value="Hydrolase_4"/>
    <property type="match status" value="1"/>
</dbReference>
<dbReference type="SUPFAM" id="SSF53474">
    <property type="entry name" value="alpha/beta-Hydrolases"/>
    <property type="match status" value="1"/>
</dbReference>
<dbReference type="GO" id="GO:0016787">
    <property type="term" value="F:hydrolase activity"/>
    <property type="evidence" value="ECO:0007669"/>
    <property type="project" value="UniProtKB-KW"/>
</dbReference>
<dbReference type="PRINTS" id="PR00111">
    <property type="entry name" value="ABHYDROLASE"/>
</dbReference>
<dbReference type="InterPro" id="IPR029058">
    <property type="entry name" value="AB_hydrolase_fold"/>
</dbReference>
<dbReference type="Proteomes" id="UP000306340">
    <property type="component" value="Unassembled WGS sequence"/>
</dbReference>
<sequence length="274" mass="28767">MPRPFETGSAVAADGARLHWRHYPATEPRARVVLIHALAMDGSTWQGVVDLLPADVAAIAVDCRGHGASQPGQGPFGLPQFADDVAVVLDAVDWPQAVIAGCSMGGCVAQSFAARHPSRTAGLVLIDTTAWYGPEAAANWAERAEKATVGGLASLLPFQRSRWFSEAFRGAEPAQVAATEAVFLRNDLSSYARSCAMLGEADLRGALAKLPVPTAVLVGSEDHATPPEAARALAREIPGATLEILEAARHFTPIERPAAIAAALLQVADRRATL</sequence>
<dbReference type="InterPro" id="IPR022742">
    <property type="entry name" value="Hydrolase_4"/>
</dbReference>
<feature type="domain" description="Serine aminopeptidase S33" evidence="2">
    <location>
        <begin position="27"/>
        <end position="255"/>
    </location>
</feature>
<comment type="caution">
    <text evidence="3">The sequence shown here is derived from an EMBL/GenBank/DDBJ whole genome shotgun (WGS) entry which is preliminary data.</text>
</comment>
<evidence type="ECO:0000259" key="2">
    <source>
        <dbReference type="Pfam" id="PF12146"/>
    </source>
</evidence>
<dbReference type="InterPro" id="IPR050266">
    <property type="entry name" value="AB_hydrolase_sf"/>
</dbReference>
<reference evidence="3 4" key="1">
    <citation type="submission" date="2019-04" db="EMBL/GenBank/DDBJ databases">
        <title>Crypto-aerobic microbial life in anoxic (sulfidic) marine sediments.</title>
        <authorList>
            <person name="Bhattacharya S."/>
            <person name="Roy C."/>
            <person name="Mondal N."/>
            <person name="Sarkar J."/>
            <person name="Mandal S."/>
            <person name="Rameez M.J."/>
            <person name="Ghosh W."/>
        </authorList>
    </citation>
    <scope>NUCLEOTIDE SEQUENCE [LARGE SCALE GENOMIC DNA]</scope>
    <source>
        <strain evidence="3 4">SBBC</strain>
    </source>
</reference>
<dbReference type="InterPro" id="IPR000073">
    <property type="entry name" value="AB_hydrolase_1"/>
</dbReference>
<dbReference type="RefSeq" id="WP_136794140.1">
    <property type="nucleotide sequence ID" value="NZ_SWAU01000283.1"/>
</dbReference>
<organism evidence="3 4">
    <name type="scientific">Cereibacter changlensis</name>
    <dbReference type="NCBI Taxonomy" id="402884"/>
    <lineage>
        <taxon>Bacteria</taxon>
        <taxon>Pseudomonadati</taxon>
        <taxon>Pseudomonadota</taxon>
        <taxon>Alphaproteobacteria</taxon>
        <taxon>Rhodobacterales</taxon>
        <taxon>Paracoccaceae</taxon>
        <taxon>Cereibacter</taxon>
    </lineage>
</organism>
<dbReference type="PANTHER" id="PTHR43798">
    <property type="entry name" value="MONOACYLGLYCEROL LIPASE"/>
    <property type="match status" value="1"/>
</dbReference>
<gene>
    <name evidence="3" type="ORF">FAZ78_20430</name>
</gene>
<evidence type="ECO:0000256" key="1">
    <source>
        <dbReference type="ARBA" id="ARBA00022801"/>
    </source>
</evidence>
<accession>A0A4U0YT66</accession>
<dbReference type="EMBL" id="SWAU01000283">
    <property type="protein sequence ID" value="TKA94778.1"/>
    <property type="molecule type" value="Genomic_DNA"/>
</dbReference>
<evidence type="ECO:0000313" key="3">
    <source>
        <dbReference type="EMBL" id="TKA94778.1"/>
    </source>
</evidence>
<evidence type="ECO:0000313" key="4">
    <source>
        <dbReference type="Proteomes" id="UP000306340"/>
    </source>
</evidence>
<dbReference type="PRINTS" id="PR00412">
    <property type="entry name" value="EPOXHYDRLASE"/>
</dbReference>
<dbReference type="GO" id="GO:0016020">
    <property type="term" value="C:membrane"/>
    <property type="evidence" value="ECO:0007669"/>
    <property type="project" value="TreeGrafter"/>
</dbReference>
<dbReference type="PANTHER" id="PTHR43798:SF31">
    <property type="entry name" value="AB HYDROLASE SUPERFAMILY PROTEIN YCLE"/>
    <property type="match status" value="1"/>
</dbReference>
<dbReference type="AlphaFoldDB" id="A0A4U0YT66"/>
<dbReference type="InterPro" id="IPR000639">
    <property type="entry name" value="Epox_hydrolase-like"/>
</dbReference>
<name>A0A4U0YT66_9RHOB</name>
<keyword evidence="1 3" id="KW-0378">Hydrolase</keyword>
<proteinExistence type="predicted"/>